<keyword evidence="2" id="KW-1185">Reference proteome</keyword>
<gene>
    <name evidence="1" type="ORF">NX773_22715</name>
</gene>
<name>A0ABT2BR36_9BURK</name>
<comment type="caution">
    <text evidence="1">The sequence shown here is derived from an EMBL/GenBank/DDBJ whole genome shotgun (WGS) entry which is preliminary data.</text>
</comment>
<proteinExistence type="predicted"/>
<dbReference type="Proteomes" id="UP001205861">
    <property type="component" value="Unassembled WGS sequence"/>
</dbReference>
<protein>
    <submittedName>
        <fullName evidence="1">Uncharacterized protein</fullName>
    </submittedName>
</protein>
<evidence type="ECO:0000313" key="1">
    <source>
        <dbReference type="EMBL" id="MCS0610979.1"/>
    </source>
</evidence>
<accession>A0ABT2BR36</accession>
<dbReference type="EMBL" id="JANUGV010000011">
    <property type="protein sequence ID" value="MCS0610979.1"/>
    <property type="molecule type" value="Genomic_DNA"/>
</dbReference>
<organism evidence="1 2">
    <name type="scientific">Massilia solisilvae</name>
    <dbReference type="NCBI Taxonomy" id="1811225"/>
    <lineage>
        <taxon>Bacteria</taxon>
        <taxon>Pseudomonadati</taxon>
        <taxon>Pseudomonadota</taxon>
        <taxon>Betaproteobacteria</taxon>
        <taxon>Burkholderiales</taxon>
        <taxon>Oxalobacteraceae</taxon>
        <taxon>Telluria group</taxon>
        <taxon>Massilia</taxon>
    </lineage>
</organism>
<evidence type="ECO:0000313" key="2">
    <source>
        <dbReference type="Proteomes" id="UP001205861"/>
    </source>
</evidence>
<sequence>MKNQSNESPDSKLKRGVSIRLDPEPMAAYEEYVAAAGLNVTAALRASVLATLRTYRTLEVDGFRVAWNFTPKPAAVDQFPELLGSVVVKVTPPTGLTMEDLHRLVFVAPEFIREDGHEPFRIDSAHHQRVAQNDREVTSSKVRRNVLSFRLIDNAWRASIFDYSAGQSPSEIEQQVGDAVKANIAATIACFMTHQLPDTRVLTAEEVADLNSTLLPHLLTR</sequence>
<dbReference type="RefSeq" id="WP_258858509.1">
    <property type="nucleotide sequence ID" value="NZ_JANUGV010000011.1"/>
</dbReference>
<reference evidence="1 2" key="1">
    <citation type="submission" date="2022-08" db="EMBL/GenBank/DDBJ databases">
        <title>Reclassification of Massilia species as members of the genera Telluria, Duganella, Pseudoduganella, Mokoshia gen. nov. and Zemynaea gen. nov. using orthogonal and non-orthogonal genome-based approaches.</title>
        <authorList>
            <person name="Bowman J.P."/>
        </authorList>
    </citation>
    <scope>NUCLEOTIDE SEQUENCE [LARGE SCALE GENOMIC DNA]</scope>
    <source>
        <strain evidence="1 2">JCM 31607</strain>
    </source>
</reference>